<sequence>MFRKAIFLLAGNATASLLSLVRNLLIARLIPVEDYGIAATFALVMTLVEMAAALGLQVQIVQSDRGDDPHFQAGLQGFHVLRGALSALILFAAAGAVGSFLKLPELTWAYRTVALIPLINGFTHFDIHRMNRRMRFGPLMAFNALPMALTLVAVWPLVAWLEDWRVMLVVLVLQAVAMTTVSHLVAERRYRIAFDFGIMRSSLSFGWPLLINNALLFGVFQGDRLLVARELGPSVLAIFSMGVTLTLTPTLVMSKSLQNLFLPRLSAEPDAAHFDRLAMAAMQATMLSATTLMAAVFLFGPALVTTVLGEGYTELIPYLGPLAAVQAIRVLKTGGSLVALARQQTGNAMVANLFRVATLPVVWWLLVRGAGLPEVIAVAMIGEISGFAASLLLIRYRLRQRLAPLALPLAVTAALIALTSGLPWDFNGAGRLLPSVPAIAAVLVLFAVQLATMSKLRIWVVRRLRRWGGG</sequence>
<evidence type="ECO:0000256" key="5">
    <source>
        <dbReference type="ARBA" id="ARBA00023136"/>
    </source>
</evidence>
<feature type="transmembrane region" description="Helical" evidence="6">
    <location>
        <begin position="164"/>
        <end position="186"/>
    </location>
</feature>
<evidence type="ECO:0000256" key="2">
    <source>
        <dbReference type="ARBA" id="ARBA00022475"/>
    </source>
</evidence>
<proteinExistence type="predicted"/>
<feature type="transmembrane region" description="Helical" evidence="6">
    <location>
        <begin position="315"/>
        <end position="341"/>
    </location>
</feature>
<reference evidence="7 8" key="1">
    <citation type="submission" date="2014-01" db="EMBL/GenBank/DDBJ databases">
        <title>Roseivivax halodurans JCM 10272 Genome Sequencing.</title>
        <authorList>
            <person name="Lai Q."/>
            <person name="Li G."/>
            <person name="Shao Z."/>
        </authorList>
    </citation>
    <scope>NUCLEOTIDE SEQUENCE [LARGE SCALE GENOMIC DNA]</scope>
    <source>
        <strain evidence="7 8">JCM 10272</strain>
    </source>
</reference>
<feature type="transmembrane region" description="Helical" evidence="6">
    <location>
        <begin position="37"/>
        <end position="58"/>
    </location>
</feature>
<dbReference type="EMBL" id="JALZ01000032">
    <property type="protein sequence ID" value="ETX13230.1"/>
    <property type="molecule type" value="Genomic_DNA"/>
</dbReference>
<dbReference type="OrthoDB" id="7605542at2"/>
<feature type="transmembrane region" description="Helical" evidence="6">
    <location>
        <begin position="79"/>
        <end position="101"/>
    </location>
</feature>
<name>X7EBI4_9RHOB</name>
<feature type="transmembrane region" description="Helical" evidence="6">
    <location>
        <begin position="231"/>
        <end position="252"/>
    </location>
</feature>
<evidence type="ECO:0000256" key="1">
    <source>
        <dbReference type="ARBA" id="ARBA00004651"/>
    </source>
</evidence>
<evidence type="ECO:0000256" key="6">
    <source>
        <dbReference type="SAM" id="Phobius"/>
    </source>
</evidence>
<feature type="transmembrane region" description="Helical" evidence="6">
    <location>
        <begin position="348"/>
        <end position="366"/>
    </location>
</feature>
<feature type="transmembrane region" description="Helical" evidence="6">
    <location>
        <begin position="405"/>
        <end position="424"/>
    </location>
</feature>
<keyword evidence="4 6" id="KW-1133">Transmembrane helix</keyword>
<dbReference type="AlphaFoldDB" id="X7EBI4"/>
<evidence type="ECO:0000313" key="7">
    <source>
        <dbReference type="EMBL" id="ETX13230.1"/>
    </source>
</evidence>
<dbReference type="PANTHER" id="PTHR30250">
    <property type="entry name" value="PST FAMILY PREDICTED COLANIC ACID TRANSPORTER"/>
    <property type="match status" value="1"/>
</dbReference>
<feature type="transmembrane region" description="Helical" evidence="6">
    <location>
        <begin position="107"/>
        <end position="127"/>
    </location>
</feature>
<dbReference type="Pfam" id="PF13440">
    <property type="entry name" value="Polysacc_synt_3"/>
    <property type="match status" value="1"/>
</dbReference>
<feature type="transmembrane region" description="Helical" evidence="6">
    <location>
        <begin position="198"/>
        <end position="219"/>
    </location>
</feature>
<feature type="transmembrane region" description="Helical" evidence="6">
    <location>
        <begin position="139"/>
        <end position="158"/>
    </location>
</feature>
<keyword evidence="3 6" id="KW-0812">Transmembrane</keyword>
<comment type="subcellular location">
    <subcellularLocation>
        <location evidence="1">Cell membrane</location>
        <topology evidence="1">Multi-pass membrane protein</topology>
    </subcellularLocation>
</comment>
<dbReference type="RefSeq" id="WP_051489585.1">
    <property type="nucleotide sequence ID" value="NZ_JALZ01000032.1"/>
</dbReference>
<evidence type="ECO:0000313" key="8">
    <source>
        <dbReference type="Proteomes" id="UP000022447"/>
    </source>
</evidence>
<keyword evidence="2" id="KW-1003">Cell membrane</keyword>
<organism evidence="7 8">
    <name type="scientific">Roseivivax halodurans JCM 10272</name>
    <dbReference type="NCBI Taxonomy" id="1449350"/>
    <lineage>
        <taxon>Bacteria</taxon>
        <taxon>Pseudomonadati</taxon>
        <taxon>Pseudomonadota</taxon>
        <taxon>Alphaproteobacteria</taxon>
        <taxon>Rhodobacterales</taxon>
        <taxon>Roseobacteraceae</taxon>
        <taxon>Roseivivax</taxon>
    </lineage>
</organism>
<dbReference type="STRING" id="1449350.OCH239_12695"/>
<comment type="caution">
    <text evidence="7">The sequence shown here is derived from an EMBL/GenBank/DDBJ whole genome shotgun (WGS) entry which is preliminary data.</text>
</comment>
<protein>
    <recommendedName>
        <fullName evidence="9">Polysaccharide biosynthesis protein</fullName>
    </recommendedName>
</protein>
<gene>
    <name evidence="7" type="ORF">OCH239_12695</name>
</gene>
<dbReference type="eggNOG" id="COG2244">
    <property type="taxonomic scope" value="Bacteria"/>
</dbReference>
<dbReference type="PANTHER" id="PTHR30250:SF11">
    <property type="entry name" value="O-ANTIGEN TRANSPORTER-RELATED"/>
    <property type="match status" value="1"/>
</dbReference>
<accession>X7EBI4</accession>
<dbReference type="GO" id="GO:0005886">
    <property type="term" value="C:plasma membrane"/>
    <property type="evidence" value="ECO:0007669"/>
    <property type="project" value="UniProtKB-SubCell"/>
</dbReference>
<evidence type="ECO:0000256" key="3">
    <source>
        <dbReference type="ARBA" id="ARBA00022692"/>
    </source>
</evidence>
<feature type="transmembrane region" description="Helical" evidence="6">
    <location>
        <begin position="372"/>
        <end position="393"/>
    </location>
</feature>
<dbReference type="Proteomes" id="UP000022447">
    <property type="component" value="Unassembled WGS sequence"/>
</dbReference>
<evidence type="ECO:0000256" key="4">
    <source>
        <dbReference type="ARBA" id="ARBA00022989"/>
    </source>
</evidence>
<keyword evidence="5 6" id="KW-0472">Membrane</keyword>
<evidence type="ECO:0008006" key="9">
    <source>
        <dbReference type="Google" id="ProtNLM"/>
    </source>
</evidence>
<feature type="transmembrane region" description="Helical" evidence="6">
    <location>
        <begin position="436"/>
        <end position="456"/>
    </location>
</feature>
<dbReference type="InterPro" id="IPR050833">
    <property type="entry name" value="Poly_Biosynth_Transport"/>
</dbReference>
<feature type="transmembrane region" description="Helical" evidence="6">
    <location>
        <begin position="286"/>
        <end position="309"/>
    </location>
</feature>
<keyword evidence="8" id="KW-1185">Reference proteome</keyword>